<reference evidence="12" key="1">
    <citation type="journal article" date="2021" name="Evol. Appl.">
        <title>The genome of the Pyrenean desman and the effects of bottlenecks and inbreeding on the genomic landscape of an endangered species.</title>
        <authorList>
            <person name="Escoda L."/>
            <person name="Castresana J."/>
        </authorList>
    </citation>
    <scope>NUCLEOTIDE SEQUENCE</scope>
    <source>
        <strain evidence="12">IBE-C5619</strain>
    </source>
</reference>
<sequence length="238" mass="27043">MNNVENPWLQEEQKKLIAEPSQHDESQELSPESALIIYNSCLLQTDQSDSAEHKEQLIAEMNLEPGQHSATAQMMLIFRQTGCLVAKAVFNTDKVDIVVINVPFIDLNFGAYVFWYESTHGKFNGTVKAETRKLVVNGQSISILQEADPANIKWGDGGTEYIVEAADVLTGLEESWDSFEDDYDQRDTEDPDSNVKVDNVDEEEEEKDEENKVEEEEELDDEEDEDVEGEEDKQMQSQ</sequence>
<feature type="region of interest" description="Disordered" evidence="10">
    <location>
        <begin position="181"/>
        <end position="238"/>
    </location>
</feature>
<evidence type="ECO:0000256" key="5">
    <source>
        <dbReference type="ARBA" id="ARBA00022490"/>
    </source>
</evidence>
<keyword evidence="5" id="KW-0963">Cytoplasm</keyword>
<evidence type="ECO:0000256" key="2">
    <source>
        <dbReference type="ARBA" id="ARBA00007406"/>
    </source>
</evidence>
<dbReference type="Proteomes" id="UP000700334">
    <property type="component" value="Unassembled WGS sequence"/>
</dbReference>
<keyword evidence="8" id="KW-0324">Glycolysis</keyword>
<evidence type="ECO:0000259" key="11">
    <source>
        <dbReference type="SMART" id="SM00846"/>
    </source>
</evidence>
<dbReference type="GO" id="GO:0006096">
    <property type="term" value="P:glycolytic process"/>
    <property type="evidence" value="ECO:0007669"/>
    <property type="project" value="UniProtKB-KW"/>
</dbReference>
<evidence type="ECO:0000256" key="8">
    <source>
        <dbReference type="ARBA" id="ARBA00023152"/>
    </source>
</evidence>
<dbReference type="GO" id="GO:0005829">
    <property type="term" value="C:cytosol"/>
    <property type="evidence" value="ECO:0007669"/>
    <property type="project" value="TreeGrafter"/>
</dbReference>
<dbReference type="SUPFAM" id="SSF51735">
    <property type="entry name" value="NAD(P)-binding Rossmann-fold domains"/>
    <property type="match status" value="1"/>
</dbReference>
<dbReference type="InterPro" id="IPR020828">
    <property type="entry name" value="GlycerAld_3-P_DH_NAD(P)-bd"/>
</dbReference>
<evidence type="ECO:0000313" key="12">
    <source>
        <dbReference type="EMBL" id="KAG8519829.1"/>
    </source>
</evidence>
<feature type="compositionally biased region" description="Acidic residues" evidence="10">
    <location>
        <begin position="200"/>
        <end position="231"/>
    </location>
</feature>
<organism evidence="12 13">
    <name type="scientific">Galemys pyrenaicus</name>
    <name type="common">Iberian desman</name>
    <name type="synonym">Pyrenean desman</name>
    <dbReference type="NCBI Taxonomy" id="202257"/>
    <lineage>
        <taxon>Eukaryota</taxon>
        <taxon>Metazoa</taxon>
        <taxon>Chordata</taxon>
        <taxon>Craniata</taxon>
        <taxon>Vertebrata</taxon>
        <taxon>Euteleostomi</taxon>
        <taxon>Mammalia</taxon>
        <taxon>Eutheria</taxon>
        <taxon>Laurasiatheria</taxon>
        <taxon>Eulipotyphla</taxon>
        <taxon>Talpidae</taxon>
        <taxon>Galemys</taxon>
    </lineage>
</organism>
<keyword evidence="7" id="KW-0520">NAD</keyword>
<dbReference type="PANTHER" id="PTHR10836:SF111">
    <property type="entry name" value="GLYCERALDEHYDE-3-PHOSPHATE DEHYDROGENASE"/>
    <property type="match status" value="1"/>
</dbReference>
<keyword evidence="6" id="KW-0560">Oxidoreductase</keyword>
<comment type="catalytic activity">
    <reaction evidence="9">
        <text>D-glyceraldehyde 3-phosphate + phosphate + NAD(+) = (2R)-3-phospho-glyceroyl phosphate + NADH + H(+)</text>
        <dbReference type="Rhea" id="RHEA:10300"/>
        <dbReference type="ChEBI" id="CHEBI:15378"/>
        <dbReference type="ChEBI" id="CHEBI:43474"/>
        <dbReference type="ChEBI" id="CHEBI:57540"/>
        <dbReference type="ChEBI" id="CHEBI:57604"/>
        <dbReference type="ChEBI" id="CHEBI:57945"/>
        <dbReference type="ChEBI" id="CHEBI:59776"/>
        <dbReference type="EC" id="1.2.1.12"/>
    </reaction>
</comment>
<evidence type="ECO:0000313" key="13">
    <source>
        <dbReference type="Proteomes" id="UP000700334"/>
    </source>
</evidence>
<accession>A0A8J6B4Y9</accession>
<feature type="compositionally biased region" description="Basic and acidic residues" evidence="10">
    <location>
        <begin position="185"/>
        <end position="199"/>
    </location>
</feature>
<comment type="pathway">
    <text evidence="1">Carbohydrate degradation; glycolysis; pyruvate from D-glyceraldehyde 3-phosphate: step 1/5.</text>
</comment>
<dbReference type="FunFam" id="3.40.50.720:FF:001161">
    <property type="entry name" value="Glyceraldehyde-3-phosphate dehydrogenase"/>
    <property type="match status" value="1"/>
</dbReference>
<dbReference type="SMART" id="SM00846">
    <property type="entry name" value="Gp_dh_N"/>
    <property type="match status" value="1"/>
</dbReference>
<dbReference type="InterPro" id="IPR036291">
    <property type="entry name" value="NAD(P)-bd_dom_sf"/>
</dbReference>
<protein>
    <recommendedName>
        <fullName evidence="4">Glyceraldehyde-3-phosphate dehydrogenase</fullName>
        <ecNumber evidence="3">1.2.1.12</ecNumber>
    </recommendedName>
</protein>
<feature type="domain" description="Glyceraldehyde 3-phosphate dehydrogenase NAD(P) binding" evidence="11">
    <location>
        <begin position="81"/>
        <end position="188"/>
    </location>
</feature>
<proteinExistence type="inferred from homology"/>
<dbReference type="EC" id="1.2.1.12" evidence="3"/>
<dbReference type="InterPro" id="IPR020831">
    <property type="entry name" value="GlycerAld/Erythrose_P_DH"/>
</dbReference>
<evidence type="ECO:0000256" key="7">
    <source>
        <dbReference type="ARBA" id="ARBA00023027"/>
    </source>
</evidence>
<evidence type="ECO:0000256" key="10">
    <source>
        <dbReference type="SAM" id="MobiDB-lite"/>
    </source>
</evidence>
<dbReference type="Pfam" id="PF00044">
    <property type="entry name" value="Gp_dh_N"/>
    <property type="match status" value="1"/>
</dbReference>
<comment type="caution">
    <text evidence="12">The sequence shown here is derived from an EMBL/GenBank/DDBJ whole genome shotgun (WGS) entry which is preliminary data.</text>
</comment>
<keyword evidence="13" id="KW-1185">Reference proteome</keyword>
<name>A0A8J6B4Y9_GALPY</name>
<gene>
    <name evidence="12" type="ORF">J0S82_000840</name>
</gene>
<dbReference type="GO" id="GO:0051287">
    <property type="term" value="F:NAD binding"/>
    <property type="evidence" value="ECO:0007669"/>
    <property type="project" value="InterPro"/>
</dbReference>
<evidence type="ECO:0000256" key="1">
    <source>
        <dbReference type="ARBA" id="ARBA00004869"/>
    </source>
</evidence>
<dbReference type="PANTHER" id="PTHR10836">
    <property type="entry name" value="GLYCERALDEHYDE 3-PHOSPHATE DEHYDROGENASE"/>
    <property type="match status" value="1"/>
</dbReference>
<evidence type="ECO:0000256" key="4">
    <source>
        <dbReference type="ARBA" id="ARBA00021022"/>
    </source>
</evidence>
<evidence type="ECO:0000256" key="6">
    <source>
        <dbReference type="ARBA" id="ARBA00023002"/>
    </source>
</evidence>
<dbReference type="EMBL" id="JAGFMF010011592">
    <property type="protein sequence ID" value="KAG8519829.1"/>
    <property type="molecule type" value="Genomic_DNA"/>
</dbReference>
<evidence type="ECO:0000256" key="3">
    <source>
        <dbReference type="ARBA" id="ARBA00013119"/>
    </source>
</evidence>
<dbReference type="OrthoDB" id="9620457at2759"/>
<evidence type="ECO:0000256" key="9">
    <source>
        <dbReference type="ARBA" id="ARBA00047698"/>
    </source>
</evidence>
<dbReference type="Gene3D" id="3.40.50.720">
    <property type="entry name" value="NAD(P)-binding Rossmann-like Domain"/>
    <property type="match status" value="1"/>
</dbReference>
<dbReference type="AlphaFoldDB" id="A0A8J6B4Y9"/>
<comment type="similarity">
    <text evidence="2">Belongs to the glyceraldehyde-3-phosphate dehydrogenase family.</text>
</comment>
<dbReference type="GO" id="GO:0004365">
    <property type="term" value="F:glyceraldehyde-3-phosphate dehydrogenase (NAD+) (phosphorylating) activity"/>
    <property type="evidence" value="ECO:0007669"/>
    <property type="project" value="UniProtKB-EC"/>
</dbReference>